<evidence type="ECO:0000313" key="2">
    <source>
        <dbReference type="Proteomes" id="UP000032142"/>
    </source>
</evidence>
<organism evidence="1 2">
    <name type="scientific">Gossypium arboreum</name>
    <name type="common">Tree cotton</name>
    <name type="synonym">Gossypium nanking</name>
    <dbReference type="NCBI Taxonomy" id="29729"/>
    <lineage>
        <taxon>Eukaryota</taxon>
        <taxon>Viridiplantae</taxon>
        <taxon>Streptophyta</taxon>
        <taxon>Embryophyta</taxon>
        <taxon>Tracheophyta</taxon>
        <taxon>Spermatophyta</taxon>
        <taxon>Magnoliopsida</taxon>
        <taxon>eudicotyledons</taxon>
        <taxon>Gunneridae</taxon>
        <taxon>Pentapetalae</taxon>
        <taxon>rosids</taxon>
        <taxon>malvids</taxon>
        <taxon>Malvales</taxon>
        <taxon>Malvaceae</taxon>
        <taxon>Malvoideae</taxon>
        <taxon>Gossypium</taxon>
    </lineage>
</organism>
<dbReference type="EMBL" id="KN436136">
    <property type="protein sequence ID" value="KHG26346.1"/>
    <property type="molecule type" value="Genomic_DNA"/>
</dbReference>
<dbReference type="Proteomes" id="UP000032142">
    <property type="component" value="Unassembled WGS sequence"/>
</dbReference>
<dbReference type="AlphaFoldDB" id="A0A0B0PSI2"/>
<keyword evidence="2" id="KW-1185">Reference proteome</keyword>
<reference evidence="2" key="1">
    <citation type="submission" date="2014-09" db="EMBL/GenBank/DDBJ databases">
        <authorList>
            <person name="Mudge J."/>
            <person name="Ramaraj T."/>
            <person name="Lindquist I.E."/>
            <person name="Bharti A.K."/>
            <person name="Sundararajan A."/>
            <person name="Cameron C.T."/>
            <person name="Woodward J.E."/>
            <person name="May G.D."/>
            <person name="Brubaker C."/>
            <person name="Broadhvest J."/>
            <person name="Wilkins T.A."/>
        </authorList>
    </citation>
    <scope>NUCLEOTIDE SEQUENCE</scope>
    <source>
        <strain evidence="2">cv. AKA8401</strain>
    </source>
</reference>
<proteinExistence type="predicted"/>
<protein>
    <submittedName>
        <fullName evidence="1">Uncharacterized protein</fullName>
    </submittedName>
</protein>
<gene>
    <name evidence="1" type="ORF">F383_04849</name>
</gene>
<accession>A0A0B0PSI2</accession>
<sequence length="38" mass="4325">MAWKIASYLSTRVDAQTCRHNRVSQPCEGHGHRTRACP</sequence>
<evidence type="ECO:0000313" key="1">
    <source>
        <dbReference type="EMBL" id="KHG26346.1"/>
    </source>
</evidence>
<name>A0A0B0PSI2_GOSAR</name>